<feature type="transmembrane region" description="Helical" evidence="1">
    <location>
        <begin position="37"/>
        <end position="58"/>
    </location>
</feature>
<feature type="transmembrane region" description="Helical" evidence="1">
    <location>
        <begin position="95"/>
        <end position="116"/>
    </location>
</feature>
<evidence type="ECO:0000256" key="1">
    <source>
        <dbReference type="SAM" id="Phobius"/>
    </source>
</evidence>
<keyword evidence="1" id="KW-1133">Transmembrane helix</keyword>
<evidence type="ECO:0000313" key="3">
    <source>
        <dbReference type="Proteomes" id="UP001595660"/>
    </source>
</evidence>
<keyword evidence="1" id="KW-0812">Transmembrane</keyword>
<gene>
    <name evidence="2" type="ORF">ACFOKC_07240</name>
</gene>
<accession>A0ABD5NE40</accession>
<dbReference type="RefSeq" id="WP_232571359.1">
    <property type="nucleotide sequence ID" value="NZ_CP089466.1"/>
</dbReference>
<keyword evidence="1" id="KW-0472">Membrane</keyword>
<sequence>MDAGTFRALHRYGAVASVAGIIAAAVAFAVGGADSAVGLYLGLFCPLGAFYFVGADLADGSTYRVLGEELLRGVAWYFLALVGWSSVVADAEGVAASPLTVVGLPAFTALGVALLLFAVRRVTGLDLRVASDGGRLLVALTGALVGAFAVAYLVLAEGRTVLLAPAYALIAALSLAVWWRRRASSDAS</sequence>
<evidence type="ECO:0000313" key="2">
    <source>
        <dbReference type="EMBL" id="MFC3477516.1"/>
    </source>
</evidence>
<protein>
    <submittedName>
        <fullName evidence="2">Uncharacterized protein</fullName>
    </submittedName>
</protein>
<feature type="transmembrane region" description="Helical" evidence="1">
    <location>
        <begin position="12"/>
        <end position="31"/>
    </location>
</feature>
<dbReference type="EMBL" id="JBHRWN010000002">
    <property type="protein sequence ID" value="MFC3477516.1"/>
    <property type="molecule type" value="Genomic_DNA"/>
</dbReference>
<keyword evidence="3" id="KW-1185">Reference proteome</keyword>
<name>A0ABD5NE40_9EURY</name>
<feature type="transmembrane region" description="Helical" evidence="1">
    <location>
        <begin position="161"/>
        <end position="179"/>
    </location>
</feature>
<feature type="transmembrane region" description="Helical" evidence="1">
    <location>
        <begin position="136"/>
        <end position="155"/>
    </location>
</feature>
<dbReference type="Proteomes" id="UP001595660">
    <property type="component" value="Unassembled WGS sequence"/>
</dbReference>
<comment type="caution">
    <text evidence="2">The sequence shown here is derived from an EMBL/GenBank/DDBJ whole genome shotgun (WGS) entry which is preliminary data.</text>
</comment>
<reference evidence="2 3" key="1">
    <citation type="journal article" date="2019" name="Int. J. Syst. Evol. Microbiol.">
        <title>The Global Catalogue of Microorganisms (GCM) 10K type strain sequencing project: providing services to taxonomists for standard genome sequencing and annotation.</title>
        <authorList>
            <consortium name="The Broad Institute Genomics Platform"/>
            <consortium name="The Broad Institute Genome Sequencing Center for Infectious Disease"/>
            <person name="Wu L."/>
            <person name="Ma J."/>
        </authorList>
    </citation>
    <scope>NUCLEOTIDE SEQUENCE [LARGE SCALE GENOMIC DNA]</scope>
    <source>
        <strain evidence="2 3">CGMCC 1.12562</strain>
    </source>
</reference>
<dbReference type="AlphaFoldDB" id="A0ABD5NE40"/>
<feature type="transmembrane region" description="Helical" evidence="1">
    <location>
        <begin position="70"/>
        <end position="89"/>
    </location>
</feature>
<dbReference type="GeneID" id="69116554"/>
<organism evidence="2 3">
    <name type="scientific">Halobacterium litoreum</name>
    <dbReference type="NCBI Taxonomy" id="2039234"/>
    <lineage>
        <taxon>Archaea</taxon>
        <taxon>Methanobacteriati</taxon>
        <taxon>Methanobacteriota</taxon>
        <taxon>Stenosarchaea group</taxon>
        <taxon>Halobacteria</taxon>
        <taxon>Halobacteriales</taxon>
        <taxon>Halobacteriaceae</taxon>
        <taxon>Halobacterium</taxon>
    </lineage>
</organism>
<proteinExistence type="predicted"/>